<evidence type="ECO:0000313" key="2">
    <source>
        <dbReference type="Proteomes" id="UP000635565"/>
    </source>
</evidence>
<keyword evidence="2" id="KW-1185">Reference proteome</keyword>
<dbReference type="PANTHER" id="PTHR42659">
    <property type="entry name" value="XANTHINE DEHYDROGENASE SUBUNIT C-RELATED"/>
    <property type="match status" value="1"/>
</dbReference>
<dbReference type="Gene3D" id="3.30.465.10">
    <property type="match status" value="1"/>
</dbReference>
<organism evidence="1 2">
    <name type="scientific">Dictyobacter formicarum</name>
    <dbReference type="NCBI Taxonomy" id="2778368"/>
    <lineage>
        <taxon>Bacteria</taxon>
        <taxon>Bacillati</taxon>
        <taxon>Chloroflexota</taxon>
        <taxon>Ktedonobacteria</taxon>
        <taxon>Ktedonobacterales</taxon>
        <taxon>Dictyobacteraceae</taxon>
        <taxon>Dictyobacter</taxon>
    </lineage>
</organism>
<accession>A0ABQ3VDJ7</accession>
<dbReference type="Proteomes" id="UP000635565">
    <property type="component" value="Unassembled WGS sequence"/>
</dbReference>
<dbReference type="InterPro" id="IPR016169">
    <property type="entry name" value="FAD-bd_PCMH_sub2"/>
</dbReference>
<comment type="caution">
    <text evidence="1">The sequence shown here is derived from an EMBL/GenBank/DDBJ whole genome shotgun (WGS) entry which is preliminary data.</text>
</comment>
<dbReference type="InterPro" id="IPR036318">
    <property type="entry name" value="FAD-bd_PCMH-like_sf"/>
</dbReference>
<dbReference type="PANTHER" id="PTHR42659:SF9">
    <property type="entry name" value="XANTHINE DEHYDROGENASE FAD-BINDING SUBUNIT XDHB-RELATED"/>
    <property type="match status" value="1"/>
</dbReference>
<sequence length="157" mass="17506">MISLTVALEGVYTLWPRGALPRQILAADFVTGNHANVLQPGELLRSIHLPTTALTRRFAFRRLSLTHLGRSAVLLIGTQNIHEGDLLITVTAATTQPVQLRFAQMPTADELRHCIDVTIPDSLYFDDVHGSPAYRRHLTYYYAEQIRSELALKGAES</sequence>
<reference evidence="1 2" key="1">
    <citation type="journal article" date="2021" name="Int. J. Syst. Evol. Microbiol.">
        <title>Reticulibacter mediterranei gen. nov., sp. nov., within the new family Reticulibacteraceae fam. nov., and Ktedonospora formicarum gen. nov., sp. nov., Ktedonobacter robiniae sp. nov., Dictyobacter formicarum sp. nov. and Dictyobacter arantiisoli sp. nov., belonging to the class Ktedonobacteria.</title>
        <authorList>
            <person name="Yabe S."/>
            <person name="Zheng Y."/>
            <person name="Wang C.M."/>
            <person name="Sakai Y."/>
            <person name="Abe K."/>
            <person name="Yokota A."/>
            <person name="Donadio S."/>
            <person name="Cavaletti L."/>
            <person name="Monciardini P."/>
        </authorList>
    </citation>
    <scope>NUCLEOTIDE SEQUENCE [LARGE SCALE GENOMIC DNA]</scope>
    <source>
        <strain evidence="1 2">SOSP1-9</strain>
    </source>
</reference>
<dbReference type="EMBL" id="BNJJ01000005">
    <property type="protein sequence ID" value="GHO84230.1"/>
    <property type="molecule type" value="Genomic_DNA"/>
</dbReference>
<dbReference type="InterPro" id="IPR051312">
    <property type="entry name" value="Diverse_Substr_Oxidored"/>
</dbReference>
<protein>
    <recommendedName>
        <fullName evidence="3">CO dehydrogenase flavoprotein C-terminal domain-containing protein</fullName>
    </recommendedName>
</protein>
<evidence type="ECO:0000313" key="1">
    <source>
        <dbReference type="EMBL" id="GHO84230.1"/>
    </source>
</evidence>
<proteinExistence type="predicted"/>
<name>A0ABQ3VDJ7_9CHLR</name>
<dbReference type="SUPFAM" id="SSF56176">
    <property type="entry name" value="FAD-binding/transporter-associated domain-like"/>
    <property type="match status" value="1"/>
</dbReference>
<evidence type="ECO:0008006" key="3">
    <source>
        <dbReference type="Google" id="ProtNLM"/>
    </source>
</evidence>
<gene>
    <name evidence="1" type="ORF">KSZ_22360</name>
</gene>